<dbReference type="SUPFAM" id="SSF55729">
    <property type="entry name" value="Acyl-CoA N-acyltransferases (Nat)"/>
    <property type="match status" value="1"/>
</dbReference>
<name>A0A0F6R0Z1_9CORY</name>
<dbReference type="HOGENOM" id="CLU_048109_3_0_11"/>
<evidence type="ECO:0000313" key="3">
    <source>
        <dbReference type="Proteomes" id="UP000033457"/>
    </source>
</evidence>
<keyword evidence="3" id="KW-1185">Reference proteome</keyword>
<gene>
    <name evidence="2" type="ORF">UL82_09320</name>
</gene>
<dbReference type="Proteomes" id="UP000033457">
    <property type="component" value="Chromosome"/>
</dbReference>
<dbReference type="AlphaFoldDB" id="A0A0F6R0Z1"/>
<dbReference type="KEGG" id="cku:UL82_09320"/>
<dbReference type="InterPro" id="IPR016181">
    <property type="entry name" value="Acyl_CoA_acyltransferase"/>
</dbReference>
<keyword evidence="2" id="KW-0808">Transferase</keyword>
<dbReference type="InterPro" id="IPR056935">
    <property type="entry name" value="Rv0428c-like_C"/>
</dbReference>
<dbReference type="OrthoDB" id="9775595at2"/>
<accession>A0A0F6R0Z1</accession>
<dbReference type="GO" id="GO:0016740">
    <property type="term" value="F:transferase activity"/>
    <property type="evidence" value="ECO:0007669"/>
    <property type="project" value="UniProtKB-KW"/>
</dbReference>
<protein>
    <submittedName>
        <fullName evidence="2">Acetyltransferase (GNAT) family protein</fullName>
    </submittedName>
</protein>
<sequence>MSYIFRSDKVKVGERVVVRSKIFGEFHDVIGHITYLGADELRIRPQAQGGMPSAEEEITIAREEIHIIKKLSPRTVRNSDIRHLELAHALAFPGQEQQWQDQWLLSTGFGSGTQSHYGAPLGASALFQPIPIDEIVDFYQQRQLTPRILIPERIGKQAETLVREQGWRIGSEMLVLTRRLTTVHTAAASPRTHIPDAPSMPLQPGLSMATDLYPLAPPDTQWTFQISEHPDTTWLHDYHQGLALRNLHSNNSTDLLPETTLHLLSAPIDGELGFAELVSDHRRIALARVTITRGLLGYQIVSPVLVREQEKMLTAFNQYLLHWGVAKGATDAYLHVIANNKESIAFYQRLGFIEHHRRRYAVVQ</sequence>
<organism evidence="2 3">
    <name type="scientific">Corynebacterium kutscheri</name>
    <dbReference type="NCBI Taxonomy" id="35755"/>
    <lineage>
        <taxon>Bacteria</taxon>
        <taxon>Bacillati</taxon>
        <taxon>Actinomycetota</taxon>
        <taxon>Actinomycetes</taxon>
        <taxon>Mycobacteriales</taxon>
        <taxon>Corynebacteriaceae</taxon>
        <taxon>Corynebacterium</taxon>
    </lineage>
</organism>
<dbReference type="RefSeq" id="WP_046440555.1">
    <property type="nucleotide sequence ID" value="NZ_CP011312.1"/>
</dbReference>
<evidence type="ECO:0000313" key="2">
    <source>
        <dbReference type="EMBL" id="AKE42002.1"/>
    </source>
</evidence>
<proteinExistence type="predicted"/>
<reference evidence="2 3" key="1">
    <citation type="journal article" date="2015" name="Genome Announc.">
        <title>Complete Genome Sequence of Corynebacterium kutscheri DSM 20755, a Corynebacterial Type Strain with Remarkably Low G+C Content of Chromosomal DNA.</title>
        <authorList>
            <person name="Ruckert C."/>
            <person name="Albersmeier A."/>
            <person name="Winkler A."/>
            <person name="Tauch A."/>
        </authorList>
    </citation>
    <scope>NUCLEOTIDE SEQUENCE [LARGE SCALE GENOMIC DNA]</scope>
    <source>
        <strain evidence="2 3">DSM 20755</strain>
    </source>
</reference>
<dbReference type="Pfam" id="PF24553">
    <property type="entry name" value="Rv0428c_C"/>
    <property type="match status" value="2"/>
</dbReference>
<dbReference type="EMBL" id="CP011312">
    <property type="protein sequence ID" value="AKE42002.1"/>
    <property type="molecule type" value="Genomic_DNA"/>
</dbReference>
<dbReference type="Gene3D" id="3.40.630.30">
    <property type="match status" value="1"/>
</dbReference>
<feature type="domain" description="Histone acetyltransferase Rv0428c-like C-terminal" evidence="1">
    <location>
        <begin position="219"/>
        <end position="361"/>
    </location>
</feature>
<feature type="domain" description="Histone acetyltransferase Rv0428c-like C-terminal" evidence="1">
    <location>
        <begin position="79"/>
        <end position="196"/>
    </location>
</feature>
<evidence type="ECO:0000259" key="1">
    <source>
        <dbReference type="Pfam" id="PF24553"/>
    </source>
</evidence>
<dbReference type="STRING" id="35755.UL82_09320"/>